<reference evidence="1" key="1">
    <citation type="submission" date="2017-06" db="EMBL/GenBank/DDBJ databases">
        <title>Novel phages from South African skin metaviromes.</title>
        <authorList>
            <person name="van Zyl L.J."/>
            <person name="Abrahams Y."/>
            <person name="Stander E.A."/>
            <person name="Kirby B.M."/>
            <person name="Clavaud C."/>
            <person name="Farcet C."/>
            <person name="Breton L."/>
            <person name="Trindade M.I."/>
        </authorList>
    </citation>
    <scope>NUCLEOTIDE SEQUENCE</scope>
</reference>
<evidence type="ECO:0000313" key="1">
    <source>
        <dbReference type="EMBL" id="ASN71208.1"/>
    </source>
</evidence>
<accession>A0A2H4JF33</accession>
<protein>
    <submittedName>
        <fullName evidence="1">Uncharacterized protein</fullName>
    </submittedName>
</protein>
<proteinExistence type="predicted"/>
<organism evidence="1">
    <name type="scientific">uncultured Caudovirales phage</name>
    <dbReference type="NCBI Taxonomy" id="2100421"/>
    <lineage>
        <taxon>Viruses</taxon>
        <taxon>Duplodnaviria</taxon>
        <taxon>Heunggongvirae</taxon>
        <taxon>Uroviricota</taxon>
        <taxon>Caudoviricetes</taxon>
        <taxon>Peduoviridae</taxon>
        <taxon>Maltschvirus</taxon>
        <taxon>Maltschvirus maltsch</taxon>
    </lineage>
</organism>
<name>A0A2H4JF33_9CAUD</name>
<dbReference type="EMBL" id="MF417921">
    <property type="protein sequence ID" value="ASN71208.1"/>
    <property type="molecule type" value="Genomic_DNA"/>
</dbReference>
<gene>
    <name evidence="1" type="ORF">10F5_11</name>
</gene>
<sequence length="54" mass="6331">MTENKELYRVFVKETKNSGYTLFFESLEEVAANIKNVEEFDEIIISPSKREAQD</sequence>